<gene>
    <name evidence="1" type="ORF">EP867_10765</name>
</gene>
<evidence type="ECO:0000313" key="1">
    <source>
        <dbReference type="EMBL" id="RWY40962.1"/>
    </source>
</evidence>
<dbReference type="EMBL" id="SBLC01000013">
    <property type="protein sequence ID" value="RWY40962.1"/>
    <property type="molecule type" value="Genomic_DNA"/>
</dbReference>
<dbReference type="OrthoDB" id="7187254at2"/>
<dbReference type="Proteomes" id="UP000287168">
    <property type="component" value="Unassembled WGS sequence"/>
</dbReference>
<keyword evidence="2" id="KW-1185">Reference proteome</keyword>
<evidence type="ECO:0000313" key="2">
    <source>
        <dbReference type="Proteomes" id="UP000287168"/>
    </source>
</evidence>
<protein>
    <submittedName>
        <fullName evidence="1">Anti-sigma factor</fullName>
    </submittedName>
</protein>
<accession>A0A444MB46</accession>
<dbReference type="AlphaFoldDB" id="A0A444MB46"/>
<sequence length="256" mass="27756">MPMRAEPGMTELDLTAYVDGQLDEWHAARVEAWLGDHPQDAARVMQDIRLQRELRLALSGPVSAGAQRASERLARGFRRDAWLGRGLKLTPAVLVCALLGLFVSGVLPVPVGPLSASVRPPDYVTAAFAAREAIEVRLPMQSMPEDPFIDAEELRAATGIILPLFDRDWQVIDAQVFPSPQGPGIEILFETPDLGRLHHFAVRPGDFALTPPQSLMSGGAPVAWFQIGETAHVLIAARGSAAELTRKAEALSANLY</sequence>
<dbReference type="RefSeq" id="WP_128489032.1">
    <property type="nucleotide sequence ID" value="NZ_JBHLXB010000003.1"/>
</dbReference>
<organism evidence="1 2">
    <name type="scientific">Falsigemmobacter intermedius</name>
    <dbReference type="NCBI Taxonomy" id="1553448"/>
    <lineage>
        <taxon>Bacteria</taxon>
        <taxon>Pseudomonadati</taxon>
        <taxon>Pseudomonadota</taxon>
        <taxon>Alphaproteobacteria</taxon>
        <taxon>Rhodobacterales</taxon>
        <taxon>Paracoccaceae</taxon>
        <taxon>Falsigemmobacter</taxon>
    </lineage>
</organism>
<proteinExistence type="predicted"/>
<comment type="caution">
    <text evidence="1">The sequence shown here is derived from an EMBL/GenBank/DDBJ whole genome shotgun (WGS) entry which is preliminary data.</text>
</comment>
<name>A0A444MB46_9RHOB</name>
<reference evidence="1 2" key="1">
    <citation type="journal article" date="2015" name="Int. J. Syst. Evol. Microbiol.">
        <title>Gemmobacter intermedius sp. nov., isolated from a white stork (Ciconia ciconia).</title>
        <authorList>
            <person name="Kampfer P."/>
            <person name="Jerzak L."/>
            <person name="Wilharm G."/>
            <person name="Golke J."/>
            <person name="Busse H.J."/>
            <person name="Glaeser S.P."/>
        </authorList>
    </citation>
    <scope>NUCLEOTIDE SEQUENCE [LARGE SCALE GENOMIC DNA]</scope>
    <source>
        <strain evidence="1 2">119/4</strain>
    </source>
</reference>